<dbReference type="SUPFAM" id="SSF53098">
    <property type="entry name" value="Ribonuclease H-like"/>
    <property type="match status" value="1"/>
</dbReference>
<dbReference type="KEGG" id="ahu:A6A40_08930"/>
<dbReference type="STRING" id="1226968.A6A40_08930"/>
<evidence type="ECO:0000259" key="2">
    <source>
        <dbReference type="SMART" id="SM00479"/>
    </source>
</evidence>
<keyword evidence="1" id="KW-1133">Transmembrane helix</keyword>
<feature type="transmembrane region" description="Helical" evidence="1">
    <location>
        <begin position="6"/>
        <end position="25"/>
    </location>
</feature>
<dbReference type="CDD" id="cd00130">
    <property type="entry name" value="PAS"/>
    <property type="match status" value="1"/>
</dbReference>
<organism evidence="3 4">
    <name type="scientific">Azospirillum humicireducens</name>
    <dbReference type="NCBI Taxonomy" id="1226968"/>
    <lineage>
        <taxon>Bacteria</taxon>
        <taxon>Pseudomonadati</taxon>
        <taxon>Pseudomonadota</taxon>
        <taxon>Alphaproteobacteria</taxon>
        <taxon>Rhodospirillales</taxon>
        <taxon>Azospirillaceae</taxon>
        <taxon>Azospirillum</taxon>
    </lineage>
</organism>
<evidence type="ECO:0000313" key="4">
    <source>
        <dbReference type="Proteomes" id="UP000077405"/>
    </source>
</evidence>
<dbReference type="InterPro" id="IPR000014">
    <property type="entry name" value="PAS"/>
</dbReference>
<dbReference type="AlphaFoldDB" id="A0A160JGD7"/>
<keyword evidence="4" id="KW-1185">Reference proteome</keyword>
<dbReference type="Proteomes" id="UP000077405">
    <property type="component" value="Chromosome"/>
</dbReference>
<dbReference type="SMART" id="SM00479">
    <property type="entry name" value="EXOIII"/>
    <property type="match status" value="1"/>
</dbReference>
<dbReference type="RefSeq" id="WP_063635092.1">
    <property type="nucleotide sequence ID" value="NZ_CP015285.1"/>
</dbReference>
<dbReference type="EMBL" id="CP015285">
    <property type="protein sequence ID" value="ANC92019.1"/>
    <property type="molecule type" value="Genomic_DNA"/>
</dbReference>
<dbReference type="InterPro" id="IPR036397">
    <property type="entry name" value="RNaseH_sf"/>
</dbReference>
<evidence type="ECO:0000313" key="3">
    <source>
        <dbReference type="EMBL" id="ANC92019.1"/>
    </source>
</evidence>
<dbReference type="InterPro" id="IPR012337">
    <property type="entry name" value="RNaseH-like_sf"/>
</dbReference>
<keyword evidence="1" id="KW-0812">Transmembrane</keyword>
<dbReference type="InterPro" id="IPR013520">
    <property type="entry name" value="Ribonucl_H"/>
</dbReference>
<proteinExistence type="predicted"/>
<feature type="domain" description="Exonuclease" evidence="2">
    <location>
        <begin position="274"/>
        <end position="447"/>
    </location>
</feature>
<dbReference type="SUPFAM" id="SSF55785">
    <property type="entry name" value="PYP-like sensor domain (PAS domain)"/>
    <property type="match status" value="1"/>
</dbReference>
<dbReference type="Gene3D" id="3.30.420.10">
    <property type="entry name" value="Ribonuclease H-like superfamily/Ribonuclease H"/>
    <property type="match status" value="1"/>
</dbReference>
<evidence type="ECO:0000256" key="1">
    <source>
        <dbReference type="SAM" id="Phobius"/>
    </source>
</evidence>
<dbReference type="GO" id="GO:0003676">
    <property type="term" value="F:nucleic acid binding"/>
    <property type="evidence" value="ECO:0007669"/>
    <property type="project" value="InterPro"/>
</dbReference>
<protein>
    <submittedName>
        <fullName evidence="3">DNA polymerase III subunit epsilon</fullName>
    </submittedName>
</protein>
<accession>A0A160JGD7</accession>
<feature type="transmembrane region" description="Helical" evidence="1">
    <location>
        <begin position="37"/>
        <end position="56"/>
    </location>
</feature>
<dbReference type="GO" id="GO:0004527">
    <property type="term" value="F:exonuclease activity"/>
    <property type="evidence" value="ECO:0007669"/>
    <property type="project" value="UniProtKB-ARBA"/>
</dbReference>
<gene>
    <name evidence="3" type="ORF">A6A40_08930</name>
</gene>
<sequence length="477" mass="48372">MKGGVWRVAMLGLVVAAATLVFLGVEITQLAAADRTAFTRDLMVCGIGLLAVWFVFSRLTRHFSDLERLADRLSGGRTRIDLEPWSGGRGGEVGRLAEAAAGLIRGGERSPGAGASADAPVADGQSGLGPLGLGPLGGGRMDRAVRAALVLADDPVLIIDELGRVERLNPAAVRLLEVEEGADIGKALLRDDLARAIERARGGGAPVSAVLRRTEEGELSARLVDLGLNSGVMLSFPARGMANGAGLTGKRALTLRQAQSAAPLGDDEPLAALPFVALWVATAGAEPDSGAVIAVGTVRLAGARIFPTVSLALLIDPIDPVPEEATARHGIGTAMVAGERPFAAVWPSIQDALHNCIAVGIGIDPALAALARSAVLAGVSDPALPQGLDLGVLAAALDPALAGAPPDRLAAAFGLPSRPRNGPQGEALAVAELAAALFTRLTERGILTQGQARALVAGKIATDGDIATDMAGASGPS</sequence>
<reference evidence="3 4" key="1">
    <citation type="journal article" date="2013" name="Int. J. Syst. Evol. Microbiol.">
        <title>Azospirillum humicireducens sp. nov., a nitrogen-fixing bacterium isolated from a microbial fuel cell.</title>
        <authorList>
            <person name="Zhou S."/>
            <person name="Han L."/>
            <person name="Wang Y."/>
            <person name="Yang G."/>
            <person name="Zhuang L."/>
            <person name="Hu P."/>
        </authorList>
    </citation>
    <scope>NUCLEOTIDE SEQUENCE [LARGE SCALE GENOMIC DNA]</scope>
    <source>
        <strain evidence="3 4">SgZ-5</strain>
    </source>
</reference>
<name>A0A160JGD7_9PROT</name>
<dbReference type="GO" id="GO:0006259">
    <property type="term" value="P:DNA metabolic process"/>
    <property type="evidence" value="ECO:0007669"/>
    <property type="project" value="UniProtKB-ARBA"/>
</dbReference>
<keyword evidence="1" id="KW-0472">Membrane</keyword>
<dbReference type="InterPro" id="IPR035965">
    <property type="entry name" value="PAS-like_dom_sf"/>
</dbReference>
<dbReference type="OrthoDB" id="7302452at2"/>